<evidence type="ECO:0000313" key="2">
    <source>
        <dbReference type="EMBL" id="GFN77328.1"/>
    </source>
</evidence>
<evidence type="ECO:0000256" key="1">
    <source>
        <dbReference type="SAM" id="MobiDB-lite"/>
    </source>
</evidence>
<gene>
    <name evidence="2" type="ORF">PoB_000383400</name>
</gene>
<dbReference type="Proteomes" id="UP000735302">
    <property type="component" value="Unassembled WGS sequence"/>
</dbReference>
<dbReference type="EMBL" id="BLXT01000469">
    <property type="protein sequence ID" value="GFN77328.1"/>
    <property type="molecule type" value="Genomic_DNA"/>
</dbReference>
<proteinExistence type="predicted"/>
<reference evidence="2 3" key="1">
    <citation type="journal article" date="2021" name="Elife">
        <title>Chloroplast acquisition without the gene transfer in kleptoplastic sea slugs, Plakobranchus ocellatus.</title>
        <authorList>
            <person name="Maeda T."/>
            <person name="Takahashi S."/>
            <person name="Yoshida T."/>
            <person name="Shimamura S."/>
            <person name="Takaki Y."/>
            <person name="Nagai Y."/>
            <person name="Toyoda A."/>
            <person name="Suzuki Y."/>
            <person name="Arimoto A."/>
            <person name="Ishii H."/>
            <person name="Satoh N."/>
            <person name="Nishiyama T."/>
            <person name="Hasebe M."/>
            <person name="Maruyama T."/>
            <person name="Minagawa J."/>
            <person name="Obokata J."/>
            <person name="Shigenobu S."/>
        </authorList>
    </citation>
    <scope>NUCLEOTIDE SEQUENCE [LARGE SCALE GENOMIC DNA]</scope>
</reference>
<evidence type="ECO:0008006" key="4">
    <source>
        <dbReference type="Google" id="ProtNLM"/>
    </source>
</evidence>
<organism evidence="2 3">
    <name type="scientific">Plakobranchus ocellatus</name>
    <dbReference type="NCBI Taxonomy" id="259542"/>
    <lineage>
        <taxon>Eukaryota</taxon>
        <taxon>Metazoa</taxon>
        <taxon>Spiralia</taxon>
        <taxon>Lophotrochozoa</taxon>
        <taxon>Mollusca</taxon>
        <taxon>Gastropoda</taxon>
        <taxon>Heterobranchia</taxon>
        <taxon>Euthyneura</taxon>
        <taxon>Panpulmonata</taxon>
        <taxon>Sacoglossa</taxon>
        <taxon>Placobranchoidea</taxon>
        <taxon>Plakobranchidae</taxon>
        <taxon>Plakobranchus</taxon>
    </lineage>
</organism>
<evidence type="ECO:0000313" key="3">
    <source>
        <dbReference type="Proteomes" id="UP000735302"/>
    </source>
</evidence>
<name>A0AAV3Y534_9GAST</name>
<accession>A0AAV3Y534</accession>
<feature type="region of interest" description="Disordered" evidence="1">
    <location>
        <begin position="1"/>
        <end position="33"/>
    </location>
</feature>
<sequence>MTITQGHSGGDDGNHVEDDGGDDNGVTEEKYRNQDAYNGIVSVSDRQAMQTPVAVSDRFPPSVPFFFDFPKSYARILCGYFLLSFLKH</sequence>
<keyword evidence="3" id="KW-1185">Reference proteome</keyword>
<protein>
    <recommendedName>
        <fullName evidence="4">CTNNB1 binding N-teminal domain-containing protein</fullName>
    </recommendedName>
</protein>
<dbReference type="AlphaFoldDB" id="A0AAV3Y534"/>
<comment type="caution">
    <text evidence="2">The sequence shown here is derived from an EMBL/GenBank/DDBJ whole genome shotgun (WGS) entry which is preliminary data.</text>
</comment>
<feature type="compositionally biased region" description="Basic and acidic residues" evidence="1">
    <location>
        <begin position="9"/>
        <end position="18"/>
    </location>
</feature>